<protein>
    <recommendedName>
        <fullName evidence="3">DUF3068 domain-containing protein</fullName>
    </recommendedName>
</protein>
<dbReference type="Pfam" id="PF11271">
    <property type="entry name" value="PorA"/>
    <property type="match status" value="1"/>
</dbReference>
<keyword evidence="1" id="KW-0472">Membrane</keyword>
<feature type="transmembrane region" description="Helical" evidence="1">
    <location>
        <begin position="315"/>
        <end position="337"/>
    </location>
</feature>
<organism evidence="2">
    <name type="scientific">hydrothermal vent metagenome</name>
    <dbReference type="NCBI Taxonomy" id="652676"/>
    <lineage>
        <taxon>unclassified sequences</taxon>
        <taxon>metagenomes</taxon>
        <taxon>ecological metagenomes</taxon>
    </lineage>
</organism>
<evidence type="ECO:0000313" key="2">
    <source>
        <dbReference type="EMBL" id="VAV90518.1"/>
    </source>
</evidence>
<evidence type="ECO:0000256" key="1">
    <source>
        <dbReference type="SAM" id="Phobius"/>
    </source>
</evidence>
<dbReference type="AlphaFoldDB" id="A0A3B0RQJ0"/>
<evidence type="ECO:0008006" key="3">
    <source>
        <dbReference type="Google" id="ProtNLM"/>
    </source>
</evidence>
<proteinExistence type="predicted"/>
<reference evidence="2" key="1">
    <citation type="submission" date="2018-06" db="EMBL/GenBank/DDBJ databases">
        <authorList>
            <person name="Zhirakovskaya E."/>
        </authorList>
    </citation>
    <scope>NUCLEOTIDE SEQUENCE</scope>
</reference>
<gene>
    <name evidence="2" type="ORF">MNBD_ACTINO01-380</name>
</gene>
<dbReference type="InterPro" id="IPR021424">
    <property type="entry name" value="PorA"/>
</dbReference>
<sequence>MGKKNGLGIVILVLGVVLLVGGLAVKYVVLPSQAKFPADVDATRVYDGELGVMLNAAALQSGDMANLFLRDVPVTIDRTVKTLEVGGNDGAIVSDYAVMNSPQGPLAESLSIYAIDRKTMEAIDDFSGDARIIPREGLVIGWPIGSEPTDYIGWNGDTLSPTTIKYVGEEERAGVKTYKYRAVSDPKVIVDPELLAQFPPAFPKATLVQLAPAFGLPDEMMAQLGPVLEAMPDPVPLTYTFAFDKTYWIEPTTGILIDIDVMESRSVALTVPGVPDPIALAEVQHLEYVTSPASVQDAVNDANDAIGQLNLFGTYIPAALIIFGALGIIGGIFFVFVKKPDEDEAAA</sequence>
<dbReference type="EMBL" id="UOEI01000041">
    <property type="protein sequence ID" value="VAV90518.1"/>
    <property type="molecule type" value="Genomic_DNA"/>
</dbReference>
<keyword evidence="1" id="KW-0812">Transmembrane</keyword>
<keyword evidence="1" id="KW-1133">Transmembrane helix</keyword>
<accession>A0A3B0RQJ0</accession>
<name>A0A3B0RQJ0_9ZZZZ</name>